<dbReference type="AlphaFoldDB" id="M1DZI0"/>
<dbReference type="EnsemblPlants" id="PGSC0003DMT400096911">
    <property type="protein sequence ID" value="PGSC0003DMT400096911"/>
    <property type="gene ID" value="PGSC0003DMG400046482"/>
</dbReference>
<feature type="region of interest" description="Disordered" evidence="1">
    <location>
        <begin position="87"/>
        <end position="152"/>
    </location>
</feature>
<dbReference type="Gramene" id="PGSC0003DMT400096911">
    <property type="protein sequence ID" value="PGSC0003DMT400096911"/>
    <property type="gene ID" value="PGSC0003DMG400046482"/>
</dbReference>
<dbReference type="HOGENOM" id="CLU_1725533_0_0_1"/>
<evidence type="ECO:0000256" key="1">
    <source>
        <dbReference type="SAM" id="MobiDB-lite"/>
    </source>
</evidence>
<feature type="region of interest" description="Disordered" evidence="1">
    <location>
        <begin position="13"/>
        <end position="32"/>
    </location>
</feature>
<proteinExistence type="predicted"/>
<reference evidence="3" key="1">
    <citation type="journal article" date="2011" name="Nature">
        <title>Genome sequence and analysis of the tuber crop potato.</title>
        <authorList>
            <consortium name="The Potato Genome Sequencing Consortium"/>
        </authorList>
    </citation>
    <scope>NUCLEOTIDE SEQUENCE [LARGE SCALE GENOMIC DNA]</scope>
    <source>
        <strain evidence="3">cv. DM1-3 516 R44</strain>
    </source>
</reference>
<sequence length="152" mass="16511">MIKVLKYSAQGFEDPLRNPSAKSTSKPSHEMKKSVKSFLTLAAKMRGNSTLWLGTDTALARSLLSTGHLQMVNTRFNGVRPVALFNEPAEESTTGGRGRGKGRGRAMGRGRGRVAPARNGSPIENSPRKEVPSGHHEEIEENVEVENDEDVG</sequence>
<feature type="compositionally biased region" description="Basic residues" evidence="1">
    <location>
        <begin position="98"/>
        <end position="112"/>
    </location>
</feature>
<keyword evidence="3" id="KW-1185">Reference proteome</keyword>
<feature type="compositionally biased region" description="Basic and acidic residues" evidence="1">
    <location>
        <begin position="126"/>
        <end position="138"/>
    </location>
</feature>
<evidence type="ECO:0000313" key="2">
    <source>
        <dbReference type="EnsemblPlants" id="PGSC0003DMT400096911"/>
    </source>
</evidence>
<dbReference type="PaxDb" id="4113-PGSC0003DMT400096911"/>
<evidence type="ECO:0000313" key="3">
    <source>
        <dbReference type="Proteomes" id="UP000011115"/>
    </source>
</evidence>
<feature type="compositionally biased region" description="Acidic residues" evidence="1">
    <location>
        <begin position="139"/>
        <end position="152"/>
    </location>
</feature>
<name>M1DZI0_SOLTU</name>
<dbReference type="InParanoid" id="M1DZI0"/>
<organism evidence="2 3">
    <name type="scientific">Solanum tuberosum</name>
    <name type="common">Potato</name>
    <dbReference type="NCBI Taxonomy" id="4113"/>
    <lineage>
        <taxon>Eukaryota</taxon>
        <taxon>Viridiplantae</taxon>
        <taxon>Streptophyta</taxon>
        <taxon>Embryophyta</taxon>
        <taxon>Tracheophyta</taxon>
        <taxon>Spermatophyta</taxon>
        <taxon>Magnoliopsida</taxon>
        <taxon>eudicotyledons</taxon>
        <taxon>Gunneridae</taxon>
        <taxon>Pentapetalae</taxon>
        <taxon>asterids</taxon>
        <taxon>lamiids</taxon>
        <taxon>Solanales</taxon>
        <taxon>Solanaceae</taxon>
        <taxon>Solanoideae</taxon>
        <taxon>Solaneae</taxon>
        <taxon>Solanum</taxon>
    </lineage>
</organism>
<reference evidence="2" key="2">
    <citation type="submission" date="2015-06" db="UniProtKB">
        <authorList>
            <consortium name="EnsemblPlants"/>
        </authorList>
    </citation>
    <scope>IDENTIFICATION</scope>
    <source>
        <strain evidence="2">DM1-3 516 R44</strain>
    </source>
</reference>
<dbReference type="Proteomes" id="UP000011115">
    <property type="component" value="Unassembled WGS sequence"/>
</dbReference>
<accession>M1DZI0</accession>
<protein>
    <submittedName>
        <fullName evidence="2">Uncharacterized protein</fullName>
    </submittedName>
</protein>